<evidence type="ECO:0000259" key="2">
    <source>
        <dbReference type="PROSITE" id="PS51186"/>
    </source>
</evidence>
<reference evidence="4" key="1">
    <citation type="submission" date="2016-10" db="EMBL/GenBank/DDBJ databases">
        <authorList>
            <person name="Varghese N."/>
            <person name="Submissions S."/>
        </authorList>
    </citation>
    <scope>NUCLEOTIDE SEQUENCE [LARGE SCALE GENOMIC DNA]</scope>
    <source>
        <strain evidence="4">IBRC-M 10403</strain>
    </source>
</reference>
<organism evidence="3 4">
    <name type="scientific">Actinokineospora iranica</name>
    <dbReference type="NCBI Taxonomy" id="1271860"/>
    <lineage>
        <taxon>Bacteria</taxon>
        <taxon>Bacillati</taxon>
        <taxon>Actinomycetota</taxon>
        <taxon>Actinomycetes</taxon>
        <taxon>Pseudonocardiales</taxon>
        <taxon>Pseudonocardiaceae</taxon>
        <taxon>Actinokineospora</taxon>
    </lineage>
</organism>
<accession>A0A1G6JS17</accession>
<feature type="domain" description="N-acetyltransferase" evidence="2">
    <location>
        <begin position="36"/>
        <end position="210"/>
    </location>
</feature>
<dbReference type="RefSeq" id="WP_324187490.1">
    <property type="nucleotide sequence ID" value="NZ_FMZZ01000001.1"/>
</dbReference>
<dbReference type="SUPFAM" id="SSF55469">
    <property type="entry name" value="FMN-dependent nitroreductase-like"/>
    <property type="match status" value="2"/>
</dbReference>
<dbReference type="GO" id="GO:0016491">
    <property type="term" value="F:oxidoreductase activity"/>
    <property type="evidence" value="ECO:0007669"/>
    <property type="project" value="InterPro"/>
</dbReference>
<dbReference type="EMBL" id="FMZZ01000001">
    <property type="protein sequence ID" value="SDC21542.1"/>
    <property type="molecule type" value="Genomic_DNA"/>
</dbReference>
<dbReference type="PROSITE" id="PS51186">
    <property type="entry name" value="GNAT"/>
    <property type="match status" value="1"/>
</dbReference>
<dbReference type="InterPro" id="IPR050627">
    <property type="entry name" value="Nitroreductase/BluB"/>
</dbReference>
<gene>
    <name evidence="3" type="ORF">SAMN05216174_101535</name>
</gene>
<keyword evidence="4" id="KW-1185">Reference proteome</keyword>
<protein>
    <recommendedName>
        <fullName evidence="2">N-acetyltransferase domain-containing protein</fullName>
    </recommendedName>
</protein>
<evidence type="ECO:0000256" key="1">
    <source>
        <dbReference type="SAM" id="MobiDB-lite"/>
    </source>
</evidence>
<dbReference type="Gene3D" id="3.40.109.10">
    <property type="entry name" value="NADH Oxidase"/>
    <property type="match status" value="2"/>
</dbReference>
<evidence type="ECO:0000313" key="4">
    <source>
        <dbReference type="Proteomes" id="UP000199501"/>
    </source>
</evidence>
<dbReference type="PANTHER" id="PTHR23026">
    <property type="entry name" value="NADPH NITROREDUCTASE"/>
    <property type="match status" value="1"/>
</dbReference>
<proteinExistence type="predicted"/>
<sequence>MRVKAAAPQPGSPGGGGRSDMVTGARWVLRGDGGAVAVRELTGADRDVVAALHAALPPEDDYLRFFTVSRSVGRRYADSVLPADDRHRTLGAFADGELVGCAGYVLQPDGTAEFALVVGHGDQAHGVGTLPVEQLVALARAHGVATFVADVLATAGDAPARAGGRACRAVSTGERRGGTKVPGGWGPRPVCAPRVVGECGGELPEEETMQSDFSLSQIDPLVAQALRAAVRAPSVHNTQPWRFVVRADRVDVRLDRDRVLAVADPDAHEARLSCGAAVLNMRLAIAARGRAAEVAVLPDRLDPDLLAVVRVGLPRRATAAESALAGAIERRHTNRRPFLDRAVPFPVRSALVAAASAEGAGLRVFDRPADLAAVADIVRRADHAQSEDAAHGRELRAWIADEGRADGVPRSAIGRVPSRDSVLTVRDFAPRDAAGVVFESRPLVAVLTTVGDTPGDHVVAGQALQRVLLAAEAAGLAAAPLSQPIEVPAARAALRAVVGAAPHVVLRLGFGYPGVPTPRRPLAAVVTIVDEAPTDVPLA</sequence>
<dbReference type="SUPFAM" id="SSF55729">
    <property type="entry name" value="Acyl-CoA N-acyltransferases (Nat)"/>
    <property type="match status" value="1"/>
</dbReference>
<dbReference type="PANTHER" id="PTHR23026:SF123">
    <property type="entry name" value="NAD(P)H NITROREDUCTASE RV3131-RELATED"/>
    <property type="match status" value="1"/>
</dbReference>
<dbReference type="InterPro" id="IPR000182">
    <property type="entry name" value="GNAT_dom"/>
</dbReference>
<dbReference type="Pfam" id="PF00583">
    <property type="entry name" value="Acetyltransf_1"/>
    <property type="match status" value="1"/>
</dbReference>
<evidence type="ECO:0000313" key="3">
    <source>
        <dbReference type="EMBL" id="SDC21542.1"/>
    </source>
</evidence>
<dbReference type="Proteomes" id="UP000199501">
    <property type="component" value="Unassembled WGS sequence"/>
</dbReference>
<dbReference type="InterPro" id="IPR016181">
    <property type="entry name" value="Acyl_CoA_acyltransferase"/>
</dbReference>
<dbReference type="AlphaFoldDB" id="A0A1G6JS17"/>
<name>A0A1G6JS17_9PSEU</name>
<feature type="region of interest" description="Disordered" evidence="1">
    <location>
        <begin position="1"/>
        <end position="22"/>
    </location>
</feature>
<dbReference type="NCBIfam" id="NF047509">
    <property type="entry name" value="Rv3131_FMN_oxido"/>
    <property type="match status" value="1"/>
</dbReference>
<dbReference type="InterPro" id="IPR000415">
    <property type="entry name" value="Nitroreductase-like"/>
</dbReference>
<dbReference type="Gene3D" id="3.40.630.30">
    <property type="match status" value="1"/>
</dbReference>
<dbReference type="GO" id="GO:0016747">
    <property type="term" value="F:acyltransferase activity, transferring groups other than amino-acyl groups"/>
    <property type="evidence" value="ECO:0007669"/>
    <property type="project" value="InterPro"/>
</dbReference>
<dbReference type="STRING" id="1271860.SAMN05216174_101535"/>